<feature type="region of interest" description="Disordered" evidence="1">
    <location>
        <begin position="377"/>
        <end position="396"/>
    </location>
</feature>
<dbReference type="InParanoid" id="E8N2S3"/>
<dbReference type="HOGENOM" id="CLU_059379_0_0_0"/>
<dbReference type="AlphaFoldDB" id="E8N2S3"/>
<dbReference type="EMBL" id="AP012029">
    <property type="protein sequence ID" value="BAJ65073.1"/>
    <property type="molecule type" value="Genomic_DNA"/>
</dbReference>
<accession>E8N2S3</accession>
<dbReference type="STRING" id="926569.ANT_30470"/>
<evidence type="ECO:0000313" key="3">
    <source>
        <dbReference type="EMBL" id="BAJ65073.1"/>
    </source>
</evidence>
<evidence type="ECO:0000313" key="4">
    <source>
        <dbReference type="Proteomes" id="UP000008922"/>
    </source>
</evidence>
<gene>
    <name evidence="3" type="ordered locus">ANT_30470</name>
</gene>
<dbReference type="RefSeq" id="WP_013561414.1">
    <property type="nucleotide sequence ID" value="NC_014960.1"/>
</dbReference>
<name>E8N2S3_ANATU</name>
<feature type="domain" description="NurA" evidence="2">
    <location>
        <begin position="84"/>
        <end position="354"/>
    </location>
</feature>
<protein>
    <recommendedName>
        <fullName evidence="2">NurA domain-containing protein</fullName>
    </recommendedName>
</protein>
<dbReference type="KEGG" id="atm:ANT_30470"/>
<keyword evidence="4" id="KW-1185">Reference proteome</keyword>
<dbReference type="eggNOG" id="COG1630">
    <property type="taxonomic scope" value="Bacteria"/>
</dbReference>
<sequence>MPVDYQQIREQIHQKVEQLGDQAQVRQELLDEALNLLRRYAHRQDDLRALVEQVSHVTQNLRCAQPTSESLDSAFAGAPAPDGWILLAADGSQITPDPHRAVEFGVINTGLFAFKTGAIPRELVKSEILLFNELYPNHVPLGEEMLALQRDLRERRLLLEQARQEQDAENLPIFTLTDGPLELFRQPQGDEDLKKAFQAYLNVLAETRRAGIGVAGYVDRPRSDYVVALLELAKLREAQSLSAAGKERPLWGVRDIDLFAHMLPPGARSAIFEIHSLSAARFSQADEALTLCFFYLNVGTQEKPYLVRVELPRFVAQDAQQVALLQAILLDQCRQMGARPYPYALSRAHEIAVVRYEEHQLLENMILMEIHRRGGEMQRESHKLSSKHTSAGGKRA</sequence>
<dbReference type="Pfam" id="PF09376">
    <property type="entry name" value="NurA"/>
    <property type="match status" value="1"/>
</dbReference>
<evidence type="ECO:0000256" key="1">
    <source>
        <dbReference type="SAM" id="MobiDB-lite"/>
    </source>
</evidence>
<dbReference type="InterPro" id="IPR018977">
    <property type="entry name" value="NurA_domain"/>
</dbReference>
<evidence type="ECO:0000259" key="2">
    <source>
        <dbReference type="SMART" id="SM00933"/>
    </source>
</evidence>
<proteinExistence type="predicted"/>
<organism evidence="3 4">
    <name type="scientific">Anaerolinea thermophila (strain DSM 14523 / JCM 11388 / NBRC 100420 / UNI-1)</name>
    <dbReference type="NCBI Taxonomy" id="926569"/>
    <lineage>
        <taxon>Bacteria</taxon>
        <taxon>Bacillati</taxon>
        <taxon>Chloroflexota</taxon>
        <taxon>Anaerolineae</taxon>
        <taxon>Anaerolineales</taxon>
        <taxon>Anaerolineaceae</taxon>
        <taxon>Anaerolinea</taxon>
    </lineage>
</organism>
<dbReference type="Proteomes" id="UP000008922">
    <property type="component" value="Chromosome"/>
</dbReference>
<dbReference type="SMART" id="SM00933">
    <property type="entry name" value="NurA"/>
    <property type="match status" value="1"/>
</dbReference>
<dbReference type="OrthoDB" id="9799918at2"/>
<reference evidence="3 4" key="1">
    <citation type="submission" date="2010-12" db="EMBL/GenBank/DDBJ databases">
        <title>Whole genome sequence of Anaerolinea thermophila UNI-1.</title>
        <authorList>
            <person name="Narita-Yamada S."/>
            <person name="Kishi E."/>
            <person name="Watanabe Y."/>
            <person name="Takasaki K."/>
            <person name="Ankai A."/>
            <person name="Oguchi A."/>
            <person name="Fukui S."/>
            <person name="Takahashi M."/>
            <person name="Yashiro I."/>
            <person name="Hosoyama A."/>
            <person name="Sekiguchi Y."/>
            <person name="Hanada S."/>
            <person name="Fujita N."/>
        </authorList>
    </citation>
    <scope>NUCLEOTIDE SEQUENCE [LARGE SCALE GENOMIC DNA]</scope>
    <source>
        <strain evidence="4">DSM 14523 / JCM 11388 / NBRC 100420 / UNI-1</strain>
    </source>
</reference>